<feature type="transmembrane region" description="Helical" evidence="7">
    <location>
        <begin position="225"/>
        <end position="247"/>
    </location>
</feature>
<feature type="region of interest" description="Disordered" evidence="6">
    <location>
        <begin position="370"/>
        <end position="402"/>
    </location>
</feature>
<feature type="transmembrane region" description="Helical" evidence="7">
    <location>
        <begin position="77"/>
        <end position="95"/>
    </location>
</feature>
<accession>A0A7S2W4R9</accession>
<dbReference type="InterPro" id="IPR013657">
    <property type="entry name" value="SCL35B1-4/HUT1"/>
</dbReference>
<feature type="compositionally biased region" description="Polar residues" evidence="6">
    <location>
        <begin position="1"/>
        <end position="10"/>
    </location>
</feature>
<feature type="transmembrane region" description="Helical" evidence="7">
    <location>
        <begin position="107"/>
        <end position="128"/>
    </location>
</feature>
<keyword evidence="3 7" id="KW-0812">Transmembrane</keyword>
<keyword evidence="5 7" id="KW-0472">Membrane</keyword>
<reference evidence="8" key="1">
    <citation type="submission" date="2021-01" db="EMBL/GenBank/DDBJ databases">
        <authorList>
            <person name="Corre E."/>
            <person name="Pelletier E."/>
            <person name="Niang G."/>
            <person name="Scheremetjew M."/>
            <person name="Finn R."/>
            <person name="Kale V."/>
            <person name="Holt S."/>
            <person name="Cochrane G."/>
            <person name="Meng A."/>
            <person name="Brown T."/>
            <person name="Cohen L."/>
        </authorList>
    </citation>
    <scope>NUCLEOTIDE SEQUENCE</scope>
    <source>
        <strain evidence="8">CCMP1243</strain>
    </source>
</reference>
<dbReference type="AlphaFoldDB" id="A0A7S2W4R9"/>
<evidence type="ECO:0000313" key="8">
    <source>
        <dbReference type="EMBL" id="CAD9667456.1"/>
    </source>
</evidence>
<dbReference type="GO" id="GO:0046964">
    <property type="term" value="F:3'-phosphoadenosine 5'-phosphosulfate transmembrane transporter activity"/>
    <property type="evidence" value="ECO:0007669"/>
    <property type="project" value="TreeGrafter"/>
</dbReference>
<feature type="region of interest" description="Disordered" evidence="6">
    <location>
        <begin position="1"/>
        <end position="29"/>
    </location>
</feature>
<evidence type="ECO:0000256" key="1">
    <source>
        <dbReference type="ARBA" id="ARBA00004141"/>
    </source>
</evidence>
<keyword evidence="4 7" id="KW-1133">Transmembrane helix</keyword>
<keyword evidence="2" id="KW-0813">Transport</keyword>
<dbReference type="PANTHER" id="PTHR10778:SF8">
    <property type="entry name" value="ADENOSINE 3'-PHOSPHO 5'-PHOSPHOSULFATE TRANSPORTER 2"/>
    <property type="match status" value="1"/>
</dbReference>
<evidence type="ECO:0000256" key="5">
    <source>
        <dbReference type="ARBA" id="ARBA00023136"/>
    </source>
</evidence>
<feature type="transmembrane region" description="Helical" evidence="7">
    <location>
        <begin position="297"/>
        <end position="316"/>
    </location>
</feature>
<evidence type="ECO:0000256" key="4">
    <source>
        <dbReference type="ARBA" id="ARBA00022989"/>
    </source>
</evidence>
<dbReference type="SUPFAM" id="SSF103481">
    <property type="entry name" value="Multidrug resistance efflux transporter EmrE"/>
    <property type="match status" value="1"/>
</dbReference>
<gene>
    <name evidence="8" type="ORF">RMAR1173_LOCUS3224</name>
</gene>
<dbReference type="EMBL" id="HBHJ01004940">
    <property type="protein sequence ID" value="CAD9667456.1"/>
    <property type="molecule type" value="Transcribed_RNA"/>
</dbReference>
<feature type="transmembrane region" description="Helical" evidence="7">
    <location>
        <begin position="140"/>
        <end position="159"/>
    </location>
</feature>
<dbReference type="InterPro" id="IPR037185">
    <property type="entry name" value="EmrE-like"/>
</dbReference>
<feature type="region of interest" description="Disordered" evidence="6">
    <location>
        <begin position="417"/>
        <end position="442"/>
    </location>
</feature>
<evidence type="ECO:0000256" key="2">
    <source>
        <dbReference type="ARBA" id="ARBA00022448"/>
    </source>
</evidence>
<evidence type="ECO:0008006" key="9">
    <source>
        <dbReference type="Google" id="ProtNLM"/>
    </source>
</evidence>
<sequence>MQPQAANPQDTEGLVLQQRRPPSQRPHSALTSLHSELGLDLEVQSHASDEESDRGKPELESLRLVGLEIGSFSRTHQYMICTGILFFFTLLYGYLQELVSIHLFNRQFSLFVTLLQFCGYTFFAFLQWVGRDSKSNTVPIVYGITLAILQASMQGLSNLSMRYLNYPAKVLFKSSRVIPTMMFGVAFYHKRYSLKEYATIGVLVTGLLIFMLADASSSPEFDPVGVILITGSLVVDAGIINLQEYMFTQYNSNEEEMIFMSYAGGSLVLLLVCMGTGEVNEGLAFFHHQADPLKTLVIIVVFAACGFCGVSSVAALTKRFGALIAAITTTARKALTLVLSFFFFPKPFLPGHVLGLVLFIAGLVLKSRTHSRQPHNDPAKAGYKPVRNPDKHSNSSAPSGVDIDTSIAAIRVLSEYDLEDGGQDGNHQEEEEEEEEHRECDP</sequence>
<proteinExistence type="predicted"/>
<dbReference type="GO" id="GO:0005789">
    <property type="term" value="C:endoplasmic reticulum membrane"/>
    <property type="evidence" value="ECO:0007669"/>
    <property type="project" value="TreeGrafter"/>
</dbReference>
<dbReference type="GO" id="GO:0000139">
    <property type="term" value="C:Golgi membrane"/>
    <property type="evidence" value="ECO:0007669"/>
    <property type="project" value="TreeGrafter"/>
</dbReference>
<protein>
    <recommendedName>
        <fullName evidence="9">Sugar phosphate transporter domain-containing protein</fullName>
    </recommendedName>
</protein>
<comment type="subcellular location">
    <subcellularLocation>
        <location evidence="1">Membrane</location>
        <topology evidence="1">Multi-pass membrane protein</topology>
    </subcellularLocation>
</comment>
<dbReference type="Pfam" id="PF08449">
    <property type="entry name" value="UAA"/>
    <property type="match status" value="1"/>
</dbReference>
<evidence type="ECO:0000256" key="3">
    <source>
        <dbReference type="ARBA" id="ARBA00022692"/>
    </source>
</evidence>
<organism evidence="8">
    <name type="scientific">Rhizochromulina marina</name>
    <dbReference type="NCBI Taxonomy" id="1034831"/>
    <lineage>
        <taxon>Eukaryota</taxon>
        <taxon>Sar</taxon>
        <taxon>Stramenopiles</taxon>
        <taxon>Ochrophyta</taxon>
        <taxon>Dictyochophyceae</taxon>
        <taxon>Rhizochromulinales</taxon>
        <taxon>Rhizochromulina</taxon>
    </lineage>
</organism>
<feature type="transmembrane region" description="Helical" evidence="7">
    <location>
        <begin position="259"/>
        <end position="277"/>
    </location>
</feature>
<feature type="transmembrane region" description="Helical" evidence="7">
    <location>
        <begin position="349"/>
        <end position="365"/>
    </location>
</feature>
<dbReference type="PANTHER" id="PTHR10778">
    <property type="entry name" value="SOLUTE CARRIER FAMILY 35 MEMBER B"/>
    <property type="match status" value="1"/>
</dbReference>
<feature type="transmembrane region" description="Helical" evidence="7">
    <location>
        <begin position="197"/>
        <end position="213"/>
    </location>
</feature>
<feature type="transmembrane region" description="Helical" evidence="7">
    <location>
        <begin position="323"/>
        <end position="343"/>
    </location>
</feature>
<evidence type="ECO:0000256" key="6">
    <source>
        <dbReference type="SAM" id="MobiDB-lite"/>
    </source>
</evidence>
<evidence type="ECO:0000256" key="7">
    <source>
        <dbReference type="SAM" id="Phobius"/>
    </source>
</evidence>
<name>A0A7S2W4R9_9STRA</name>